<evidence type="ECO:0000256" key="1">
    <source>
        <dbReference type="SAM" id="MobiDB-lite"/>
    </source>
</evidence>
<reference evidence="3 4" key="1">
    <citation type="submission" date="2014-06" db="EMBL/GenBank/DDBJ databases">
        <authorList>
            <person name="Swart Estienne"/>
        </authorList>
    </citation>
    <scope>NUCLEOTIDE SEQUENCE [LARGE SCALE GENOMIC DNA]</scope>
    <source>
        <strain evidence="3 4">130c</strain>
    </source>
</reference>
<dbReference type="InParanoid" id="A0A077ZTS7"/>
<feature type="region of interest" description="Disordered" evidence="1">
    <location>
        <begin position="149"/>
        <end position="207"/>
    </location>
</feature>
<feature type="region of interest" description="Disordered" evidence="1">
    <location>
        <begin position="967"/>
        <end position="995"/>
    </location>
</feature>
<feature type="transmembrane region" description="Helical" evidence="2">
    <location>
        <begin position="752"/>
        <end position="776"/>
    </location>
</feature>
<protein>
    <submittedName>
        <fullName evidence="3">Uncharacterized protein</fullName>
    </submittedName>
</protein>
<gene>
    <name evidence="3" type="primary">Contig10683.g11424</name>
    <name evidence="3" type="ORF">STYLEM_791</name>
</gene>
<feature type="transmembrane region" description="Helical" evidence="2">
    <location>
        <begin position="620"/>
        <end position="639"/>
    </location>
</feature>
<organism evidence="3 4">
    <name type="scientific">Stylonychia lemnae</name>
    <name type="common">Ciliate</name>
    <dbReference type="NCBI Taxonomy" id="5949"/>
    <lineage>
        <taxon>Eukaryota</taxon>
        <taxon>Sar</taxon>
        <taxon>Alveolata</taxon>
        <taxon>Ciliophora</taxon>
        <taxon>Intramacronucleata</taxon>
        <taxon>Spirotrichea</taxon>
        <taxon>Stichotrichia</taxon>
        <taxon>Sporadotrichida</taxon>
        <taxon>Oxytrichidae</taxon>
        <taxon>Stylonychinae</taxon>
        <taxon>Stylonychia</taxon>
    </lineage>
</organism>
<name>A0A077ZTS7_STYLE</name>
<feature type="transmembrane region" description="Helical" evidence="2">
    <location>
        <begin position="887"/>
        <end position="909"/>
    </location>
</feature>
<feature type="region of interest" description="Disordered" evidence="1">
    <location>
        <begin position="1030"/>
        <end position="1056"/>
    </location>
</feature>
<keyword evidence="2" id="KW-0812">Transmembrane</keyword>
<feature type="compositionally biased region" description="Polar residues" evidence="1">
    <location>
        <begin position="1030"/>
        <end position="1043"/>
    </location>
</feature>
<feature type="transmembrane region" description="Helical" evidence="2">
    <location>
        <begin position="698"/>
        <end position="717"/>
    </location>
</feature>
<proteinExistence type="predicted"/>
<dbReference type="EMBL" id="CCKQ01000748">
    <property type="protein sequence ID" value="CDW71841.1"/>
    <property type="molecule type" value="Genomic_DNA"/>
</dbReference>
<keyword evidence="2" id="KW-1133">Transmembrane helix</keyword>
<dbReference type="OrthoDB" id="323741at2759"/>
<dbReference type="Proteomes" id="UP000039865">
    <property type="component" value="Unassembled WGS sequence"/>
</dbReference>
<feature type="compositionally biased region" description="Low complexity" evidence="1">
    <location>
        <begin position="159"/>
        <end position="187"/>
    </location>
</feature>
<feature type="transmembrane region" description="Helical" evidence="2">
    <location>
        <begin position="812"/>
        <end position="834"/>
    </location>
</feature>
<feature type="transmembrane region" description="Helical" evidence="2">
    <location>
        <begin position="723"/>
        <end position="745"/>
    </location>
</feature>
<feature type="region of interest" description="Disordered" evidence="1">
    <location>
        <begin position="1"/>
        <end position="28"/>
    </location>
</feature>
<sequence length="1314" mass="154086">MSKSSQSIKLQDGQQNQDNISQIASPTNGGQQYELHELPLDQRPNKISSCTMPVSNILAPELLLFSIKNQRLQHIYNEEKDELEKSFADVKKVLDNRTYKYEVLIAFWITVHLQKLEAAKLVYDLDPIIEKMVTNLRSAGQYLLDEKKRKEEETKKKSMMGFFSKSKQNNPQAPQTNSNSNNTQQNNGGLSPSQPATSTDKEKSIPGSFSGEAALYRMENKNELLPPEEEDKKVSESDEQQQQNIPPGHEVSQRYSHLANTLKKKKESKPAEVTNNNQTGIYTIDDLIDLKFLLQSEVAIPVNTNIMRIALNFLEEKIASLIVAYYKVKIDEEMILRAIKTGQLDFLYCVFSYNRNFQEVHKEDANEQAQTDSDEGDMNGLHYKIFTFDLLFKKVLEFCEDQATIRIKAIVHWKIKSTGTKTELVLNTLIFADFSRWSQVKLRVFIDFITEIVKRGHEQNRILLCYNPIQVITLSCEFLTKIGKSISIFRQEGKVLSAKLLGLGRRIIDNMDEEVIPKVFLDIDFKDRTVLKIITSNGYVPLMQNEKVSVLLEEIWVALFKQANFADLDDDARSLKVKENIDIYNQFNYYGTLLSATLFLHVITKQLFNIFAEIKMPYDKWTIIDIMAAFMNLICFNLVGNVTEQQILDQNQKKTLDYYVIIVILLSWTRFFMYFLVVKPISKLLMILIRVVLNTMTFNFIMFSIVIINVSIFQLYFQETSPLFYNLAITFRTLFDALIGTYAYLVIEDMALFSIFQIIHIFITKIVLVNFLVAILESTFKEMQEQGNFAFQVNQYQFIERYSIAMQDEWGYSQLVILPPPINFFTIFLIPTVMRKGLMKRASEVFSKFIFWFENMFYLMIMLIYLLMLVPLIYLRMIYNIVKLASVFNLIWLLSLWLLFGPIFLIQGVGKDMFYFMKTLCDYKDENDQNQEKEAEDFKQDLIVLYNEILEVMRAILQLFKERNQAHRRKRLRMKKKLMKSQTQRQKHQQENNPANLKRHFLDDDLEEDDQGFTITKELIIEAWSKWRPSSSQQNSKLTTPDQSLIKERQKNPNKSKDARAIFGDIFMAKLLSGIKMKNYNQKKEYKPKEKQMGTQNGKNKNEFVNNFTYKLKEQLLEEENEQKMQKIPKDELQIMQEFLNRFLFVSDTSSKESMDLKLSLKSLPFKVNDHNVYRIGMIHFNMIQKSLIAFQNDDQDELFRYYDNRNKTRYNKLNVKASETKFDTQNLRQLGSSLLSILNKINFIGKYFKNTNILNNAPAEFKKFYEKKRLQKVHPEGRGRRQTIIRRQSFTDKVKDQKLPPIHPKRNKGQFQI</sequence>
<evidence type="ECO:0000313" key="3">
    <source>
        <dbReference type="EMBL" id="CDW71841.1"/>
    </source>
</evidence>
<feature type="compositionally biased region" description="Basic residues" evidence="1">
    <location>
        <begin position="967"/>
        <end position="979"/>
    </location>
</feature>
<feature type="transmembrane region" description="Helical" evidence="2">
    <location>
        <begin position="855"/>
        <end position="875"/>
    </location>
</feature>
<evidence type="ECO:0000256" key="2">
    <source>
        <dbReference type="SAM" id="Phobius"/>
    </source>
</evidence>
<feature type="compositionally biased region" description="Basic and acidic residues" evidence="1">
    <location>
        <begin position="1045"/>
        <end position="1056"/>
    </location>
</feature>
<feature type="compositionally biased region" description="Polar residues" evidence="1">
    <location>
        <begin position="188"/>
        <end position="198"/>
    </location>
</feature>
<keyword evidence="2" id="KW-0472">Membrane</keyword>
<keyword evidence="4" id="KW-1185">Reference proteome</keyword>
<evidence type="ECO:0000313" key="4">
    <source>
        <dbReference type="Proteomes" id="UP000039865"/>
    </source>
</evidence>
<feature type="region of interest" description="Disordered" evidence="1">
    <location>
        <begin position="226"/>
        <end position="253"/>
    </location>
</feature>
<feature type="transmembrane region" description="Helical" evidence="2">
    <location>
        <begin position="659"/>
        <end position="677"/>
    </location>
</feature>
<accession>A0A077ZTS7</accession>